<dbReference type="EMBL" id="JAHXZN010000001">
    <property type="protein sequence ID" value="MBW6529834.1"/>
    <property type="molecule type" value="Genomic_DNA"/>
</dbReference>
<keyword evidence="4" id="KW-1185">Reference proteome</keyword>
<keyword evidence="1" id="KW-1133">Transmembrane helix</keyword>
<sequence length="96" mass="10071">MTDTITPPAPRDNLFGVCAAVGADLGFNPLWLRAAFAGALLFSLEAVLATYAALGVIVLASRLLFPDRRRAPATAEITPLPAALAPSEEEPLRRAA</sequence>
<evidence type="ECO:0000313" key="4">
    <source>
        <dbReference type="Proteomes" id="UP000759103"/>
    </source>
</evidence>
<keyword evidence="1" id="KW-0812">Transmembrane</keyword>
<feature type="domain" description="Phage shock protein PspC N-terminal" evidence="2">
    <location>
        <begin position="14"/>
        <end position="58"/>
    </location>
</feature>
<protein>
    <submittedName>
        <fullName evidence="3">PspC domain-containing protein</fullName>
    </submittedName>
</protein>
<accession>A0ABS7BK88</accession>
<dbReference type="Proteomes" id="UP000759103">
    <property type="component" value="Unassembled WGS sequence"/>
</dbReference>
<evidence type="ECO:0000259" key="2">
    <source>
        <dbReference type="Pfam" id="PF04024"/>
    </source>
</evidence>
<feature type="transmembrane region" description="Helical" evidence="1">
    <location>
        <begin position="34"/>
        <end position="60"/>
    </location>
</feature>
<organism evidence="3 4">
    <name type="scientific">Sphingomonas citri</name>
    <dbReference type="NCBI Taxonomy" id="2862499"/>
    <lineage>
        <taxon>Bacteria</taxon>
        <taxon>Pseudomonadati</taxon>
        <taxon>Pseudomonadota</taxon>
        <taxon>Alphaproteobacteria</taxon>
        <taxon>Sphingomonadales</taxon>
        <taxon>Sphingomonadaceae</taxon>
        <taxon>Sphingomonas</taxon>
    </lineage>
</organism>
<dbReference type="Pfam" id="PF04024">
    <property type="entry name" value="PspC"/>
    <property type="match status" value="1"/>
</dbReference>
<evidence type="ECO:0000256" key="1">
    <source>
        <dbReference type="SAM" id="Phobius"/>
    </source>
</evidence>
<dbReference type="RefSeq" id="WP_219747307.1">
    <property type="nucleotide sequence ID" value="NZ_JAHXZN010000001.1"/>
</dbReference>
<proteinExistence type="predicted"/>
<reference evidence="3 4" key="1">
    <citation type="submission" date="2021-07" db="EMBL/GenBank/DDBJ databases">
        <title>Sphingomonas sp.</title>
        <authorList>
            <person name="Feng G."/>
            <person name="Li J."/>
            <person name="Pan M."/>
        </authorList>
    </citation>
    <scope>NUCLEOTIDE SEQUENCE [LARGE SCALE GENOMIC DNA]</scope>
    <source>
        <strain evidence="3 4">RRHST34</strain>
    </source>
</reference>
<comment type="caution">
    <text evidence="3">The sequence shown here is derived from an EMBL/GenBank/DDBJ whole genome shotgun (WGS) entry which is preliminary data.</text>
</comment>
<evidence type="ECO:0000313" key="3">
    <source>
        <dbReference type="EMBL" id="MBW6529834.1"/>
    </source>
</evidence>
<keyword evidence="1" id="KW-0472">Membrane</keyword>
<gene>
    <name evidence="3" type="ORF">KZ820_03730</name>
</gene>
<dbReference type="InterPro" id="IPR007168">
    <property type="entry name" value="Phageshock_PspC_N"/>
</dbReference>
<name>A0ABS7BK88_9SPHN</name>